<feature type="domain" description="Rad21/Rec8-like protein N-terminal" evidence="1">
    <location>
        <begin position="13"/>
        <end position="93"/>
    </location>
</feature>
<proteinExistence type="predicted"/>
<dbReference type="Pfam" id="PF04825">
    <property type="entry name" value="Rad21_Rec8_N"/>
    <property type="match status" value="1"/>
</dbReference>
<evidence type="ECO:0000313" key="2">
    <source>
        <dbReference type="EMBL" id="EPR79986.1"/>
    </source>
</evidence>
<dbReference type="HOGENOM" id="CLU_783405_0_0_1"/>
<reference evidence="3" key="1">
    <citation type="journal article" date="2013" name="PLoS Genet.">
        <title>The genome of Spraguea lophii and the basis of host-microsporidian interactions.</title>
        <authorList>
            <person name="Campbell S.E."/>
            <person name="Williams T.A."/>
            <person name="Yousuf A."/>
            <person name="Soanes D.M."/>
            <person name="Paszkiewicz K.H."/>
            <person name="Williams B.A.P."/>
        </authorList>
    </citation>
    <scope>NUCLEOTIDE SEQUENCE [LARGE SCALE GENOMIC DNA]</scope>
    <source>
        <strain evidence="3">42_110</strain>
    </source>
</reference>
<dbReference type="AlphaFoldDB" id="S7WAQ2"/>
<gene>
    <name evidence="2" type="ORF">SLOPH_1705</name>
</gene>
<dbReference type="InterPro" id="IPR006910">
    <property type="entry name" value="Rad21_Rec8_N"/>
</dbReference>
<evidence type="ECO:0000259" key="1">
    <source>
        <dbReference type="Pfam" id="PF04825"/>
    </source>
</evidence>
<keyword evidence="3" id="KW-1185">Reference proteome</keyword>
<accession>S7WAQ2</accession>
<name>S7WAQ2_SPRLO</name>
<dbReference type="InParanoid" id="S7WAQ2"/>
<protein>
    <recommendedName>
        <fullName evidence="1">Rad21/Rec8-like protein N-terminal domain-containing protein</fullName>
    </recommendedName>
</protein>
<evidence type="ECO:0000313" key="3">
    <source>
        <dbReference type="Proteomes" id="UP000014978"/>
    </source>
</evidence>
<organism evidence="2 3">
    <name type="scientific">Spraguea lophii (strain 42_110)</name>
    <name type="common">Microsporidian parasite</name>
    <dbReference type="NCBI Taxonomy" id="1358809"/>
    <lineage>
        <taxon>Eukaryota</taxon>
        <taxon>Fungi</taxon>
        <taxon>Fungi incertae sedis</taxon>
        <taxon>Microsporidia</taxon>
        <taxon>Spragueidae</taxon>
        <taxon>Spraguea</taxon>
    </lineage>
</organism>
<dbReference type="VEuPathDB" id="MicrosporidiaDB:SLOPH_1705"/>
<dbReference type="EMBL" id="ATCN01000051">
    <property type="protein sequence ID" value="EPR79986.1"/>
    <property type="molecule type" value="Genomic_DNA"/>
</dbReference>
<comment type="caution">
    <text evidence="2">The sequence shown here is derived from an EMBL/GenBank/DDBJ whole genome shotgun (WGS) entry which is preliminary data.</text>
</comment>
<sequence>MENFSIIKHDEKILKTEENKEIYTLWLQHITNKKVSKQYIMNIKLNAIIIQLTSMNIPLTKHSQLLSAISKIYYKQINYLLDDLNSIINIQRKKKSKPIHKNLTLSLQKLMLTDNMLQKPLSENIDEYLNLNDHDDTIIDIVDNTYNDSFNIDMGIENVRAETSHYNTMNISLDNDTILESRISDITQINIENNIKRIKLDDNKTEYGKEEYKKMLRNKKDIMNENKKDDMTMKIDIIPEFIKTTINNIIKNYNEIEIARNDTLVEIPDHSFNNSFNSINETNDNILEPLSLNSYSYQDDSYFNENIFSFNKIVENENNLKKTTMFIRLLKEITDGVFNVEQNKPYEEIICTRI</sequence>
<dbReference type="Proteomes" id="UP000014978">
    <property type="component" value="Unassembled WGS sequence"/>
</dbReference>
<dbReference type="OMA" id="ESSIWID"/>